<accession>X0YVJ2</accession>
<dbReference type="InterPro" id="IPR024078">
    <property type="entry name" value="LmbE-like_dom_sf"/>
</dbReference>
<protein>
    <recommendedName>
        <fullName evidence="2">PIG-L family deacetylase</fullName>
    </recommendedName>
</protein>
<evidence type="ECO:0000313" key="1">
    <source>
        <dbReference type="EMBL" id="GAG60759.1"/>
    </source>
</evidence>
<reference evidence="1" key="1">
    <citation type="journal article" date="2014" name="Front. Microbiol.">
        <title>High frequency of phylogenetically diverse reductive dehalogenase-homologous genes in deep subseafloor sedimentary metagenomes.</title>
        <authorList>
            <person name="Kawai M."/>
            <person name="Futagami T."/>
            <person name="Toyoda A."/>
            <person name="Takaki Y."/>
            <person name="Nishi S."/>
            <person name="Hori S."/>
            <person name="Arai W."/>
            <person name="Tsubouchi T."/>
            <person name="Morono Y."/>
            <person name="Uchiyama I."/>
            <person name="Ito T."/>
            <person name="Fujiyama A."/>
            <person name="Inagaki F."/>
            <person name="Takami H."/>
        </authorList>
    </citation>
    <scope>NUCLEOTIDE SEQUENCE</scope>
    <source>
        <strain evidence="1">Expedition CK06-06</strain>
    </source>
</reference>
<comment type="caution">
    <text evidence="1">The sequence shown here is derived from an EMBL/GenBank/DDBJ whole genome shotgun (WGS) entry which is preliminary data.</text>
</comment>
<dbReference type="Gene3D" id="3.40.50.10320">
    <property type="entry name" value="LmbE-like"/>
    <property type="match status" value="1"/>
</dbReference>
<proteinExistence type="predicted"/>
<name>X0YVJ2_9ZZZZ</name>
<dbReference type="AlphaFoldDB" id="X0YVJ2"/>
<dbReference type="Pfam" id="PF02585">
    <property type="entry name" value="PIG-L"/>
    <property type="match status" value="1"/>
</dbReference>
<dbReference type="InterPro" id="IPR003737">
    <property type="entry name" value="GlcNAc_PI_deacetylase-related"/>
</dbReference>
<organism evidence="1">
    <name type="scientific">marine sediment metagenome</name>
    <dbReference type="NCBI Taxonomy" id="412755"/>
    <lineage>
        <taxon>unclassified sequences</taxon>
        <taxon>metagenomes</taxon>
        <taxon>ecological metagenomes</taxon>
    </lineage>
</organism>
<dbReference type="EMBL" id="BART01001027">
    <property type="protein sequence ID" value="GAG60759.1"/>
    <property type="molecule type" value="Genomic_DNA"/>
</dbReference>
<sequence length="276" mass="31405">MENNNSIISENEIPVIIPKRLMVISGHPDDEIISCGGTMLKYQALGSEIFVVVATSGLGGYAKIEYKNEIANQRKQELELVRTTLKCNIIELGYSNLDVNREKISEITNLIRDIKPQVILIPHYSDFHRVHRNLSLIAKEAIYHCSTGKAYGGSGRNWTPLGVYYYESPSCKFQYVEGSVFIVVDIEKYWSKKKEIFNTIYLSQKEVLERVLEWANDTATFSTSAAIARVVFKFEEDESVIRGFLGLAEYFHTVVIKVKDQFYIPHASILFNLVSS</sequence>
<gene>
    <name evidence="1" type="ORF">S01H4_03988</name>
</gene>
<dbReference type="SUPFAM" id="SSF102588">
    <property type="entry name" value="LmbE-like"/>
    <property type="match status" value="1"/>
</dbReference>
<evidence type="ECO:0008006" key="2">
    <source>
        <dbReference type="Google" id="ProtNLM"/>
    </source>
</evidence>